<protein>
    <submittedName>
        <fullName evidence="1">Uncharacterized protein</fullName>
    </submittedName>
</protein>
<evidence type="ECO:0000313" key="1">
    <source>
        <dbReference type="EMBL" id="CAH1964134.1"/>
    </source>
</evidence>
<sequence length="66" mass="7522">MPGRISCPNCTKSYHSVPAYKRHASTDRLVQVQQLWKNVLTQSFVLQPSKVHLRKGAESVLLPMFI</sequence>
<comment type="caution">
    <text evidence="1">The sequence shown here is derived from an EMBL/GenBank/DDBJ whole genome shotgun (WGS) entry which is preliminary data.</text>
</comment>
<gene>
    <name evidence="1" type="ORF">ACAOBT_LOCUS5605</name>
</gene>
<reference evidence="1" key="1">
    <citation type="submission" date="2022-03" db="EMBL/GenBank/DDBJ databases">
        <authorList>
            <person name="Sayadi A."/>
        </authorList>
    </citation>
    <scope>NUCLEOTIDE SEQUENCE</scope>
</reference>
<dbReference type="AlphaFoldDB" id="A0A9P0K4I1"/>
<organism evidence="1 2">
    <name type="scientific">Acanthoscelides obtectus</name>
    <name type="common">Bean weevil</name>
    <name type="synonym">Bruchus obtectus</name>
    <dbReference type="NCBI Taxonomy" id="200917"/>
    <lineage>
        <taxon>Eukaryota</taxon>
        <taxon>Metazoa</taxon>
        <taxon>Ecdysozoa</taxon>
        <taxon>Arthropoda</taxon>
        <taxon>Hexapoda</taxon>
        <taxon>Insecta</taxon>
        <taxon>Pterygota</taxon>
        <taxon>Neoptera</taxon>
        <taxon>Endopterygota</taxon>
        <taxon>Coleoptera</taxon>
        <taxon>Polyphaga</taxon>
        <taxon>Cucujiformia</taxon>
        <taxon>Chrysomeloidea</taxon>
        <taxon>Chrysomelidae</taxon>
        <taxon>Bruchinae</taxon>
        <taxon>Bruchini</taxon>
        <taxon>Acanthoscelides</taxon>
    </lineage>
</organism>
<keyword evidence="2" id="KW-1185">Reference proteome</keyword>
<accession>A0A9P0K4I1</accession>
<evidence type="ECO:0000313" key="2">
    <source>
        <dbReference type="Proteomes" id="UP001152888"/>
    </source>
</evidence>
<dbReference type="EMBL" id="CAKOFQ010006713">
    <property type="protein sequence ID" value="CAH1964134.1"/>
    <property type="molecule type" value="Genomic_DNA"/>
</dbReference>
<name>A0A9P0K4I1_ACAOB</name>
<proteinExistence type="predicted"/>
<dbReference type="Proteomes" id="UP001152888">
    <property type="component" value="Unassembled WGS sequence"/>
</dbReference>